<name>X1HLR7_9ZZZZ</name>
<comment type="caution">
    <text evidence="1">The sequence shown here is derived from an EMBL/GenBank/DDBJ whole genome shotgun (WGS) entry which is preliminary data.</text>
</comment>
<proteinExistence type="predicted"/>
<sequence length="223" mass="24449">MAKFSPILGSVRGSLAGCTFTRCRGGNMVTVRKVPTNRQSSRQLRVRAAFADVAVAWNGLSDAQRAQWKDYAKSRPRVNALGTEYTMTGQQAFISLMTVWSDSGEVIKKEPPAQGRRNPPGPGAIFILEFHQPGTIWTNDVVAPGIGGRHVLWWSGPINSARDPGLSRAAIVAYSERNPVGLVEWVLPFEVQAGSTAKFWLGNVDQFGQLSELVSRKARWDPV</sequence>
<dbReference type="AlphaFoldDB" id="X1HLR7"/>
<dbReference type="EMBL" id="BARU01010261">
    <property type="protein sequence ID" value="GAH46258.1"/>
    <property type="molecule type" value="Genomic_DNA"/>
</dbReference>
<protein>
    <submittedName>
        <fullName evidence="1">Uncharacterized protein</fullName>
    </submittedName>
</protein>
<gene>
    <name evidence="1" type="ORF">S03H2_19618</name>
</gene>
<accession>X1HLR7</accession>
<reference evidence="1" key="1">
    <citation type="journal article" date="2014" name="Front. Microbiol.">
        <title>High frequency of phylogenetically diverse reductive dehalogenase-homologous genes in deep subseafloor sedimentary metagenomes.</title>
        <authorList>
            <person name="Kawai M."/>
            <person name="Futagami T."/>
            <person name="Toyoda A."/>
            <person name="Takaki Y."/>
            <person name="Nishi S."/>
            <person name="Hori S."/>
            <person name="Arai W."/>
            <person name="Tsubouchi T."/>
            <person name="Morono Y."/>
            <person name="Uchiyama I."/>
            <person name="Ito T."/>
            <person name="Fujiyama A."/>
            <person name="Inagaki F."/>
            <person name="Takami H."/>
        </authorList>
    </citation>
    <scope>NUCLEOTIDE SEQUENCE</scope>
    <source>
        <strain evidence="1">Expedition CK06-06</strain>
    </source>
</reference>
<organism evidence="1">
    <name type="scientific">marine sediment metagenome</name>
    <dbReference type="NCBI Taxonomy" id="412755"/>
    <lineage>
        <taxon>unclassified sequences</taxon>
        <taxon>metagenomes</taxon>
        <taxon>ecological metagenomes</taxon>
    </lineage>
</organism>
<evidence type="ECO:0000313" key="1">
    <source>
        <dbReference type="EMBL" id="GAH46258.1"/>
    </source>
</evidence>